<dbReference type="Gene3D" id="1.10.10.10">
    <property type="entry name" value="Winged helix-like DNA-binding domain superfamily/Winged helix DNA-binding domain"/>
    <property type="match status" value="1"/>
</dbReference>
<dbReference type="InterPro" id="IPR000835">
    <property type="entry name" value="HTH_MarR-typ"/>
</dbReference>
<organism evidence="3 4">
    <name type="scientific">Yinghuangia aomiensis</name>
    <dbReference type="NCBI Taxonomy" id="676205"/>
    <lineage>
        <taxon>Bacteria</taxon>
        <taxon>Bacillati</taxon>
        <taxon>Actinomycetota</taxon>
        <taxon>Actinomycetes</taxon>
        <taxon>Kitasatosporales</taxon>
        <taxon>Streptomycetaceae</taxon>
        <taxon>Yinghuangia</taxon>
    </lineage>
</organism>
<proteinExistence type="predicted"/>
<keyword evidence="4" id="KW-1185">Reference proteome</keyword>
<dbReference type="PANTHER" id="PTHR39515">
    <property type="entry name" value="CONSERVED PROTEIN"/>
    <property type="match status" value="1"/>
</dbReference>
<evidence type="ECO:0000259" key="2">
    <source>
        <dbReference type="PROSITE" id="PS50995"/>
    </source>
</evidence>
<dbReference type="InterPro" id="IPR036388">
    <property type="entry name" value="WH-like_DNA-bd_sf"/>
</dbReference>
<dbReference type="SMART" id="SM00347">
    <property type="entry name" value="HTH_MARR"/>
    <property type="match status" value="1"/>
</dbReference>
<name>A0ABP9HB26_9ACTN</name>
<dbReference type="PROSITE" id="PS50995">
    <property type="entry name" value="HTH_MARR_2"/>
    <property type="match status" value="1"/>
</dbReference>
<dbReference type="InterPro" id="IPR036390">
    <property type="entry name" value="WH_DNA-bd_sf"/>
</dbReference>
<reference evidence="4" key="1">
    <citation type="journal article" date="2019" name="Int. J. Syst. Evol. Microbiol.">
        <title>The Global Catalogue of Microorganisms (GCM) 10K type strain sequencing project: providing services to taxonomists for standard genome sequencing and annotation.</title>
        <authorList>
            <consortium name="The Broad Institute Genomics Platform"/>
            <consortium name="The Broad Institute Genome Sequencing Center for Infectious Disease"/>
            <person name="Wu L."/>
            <person name="Ma J."/>
        </authorList>
    </citation>
    <scope>NUCLEOTIDE SEQUENCE [LARGE SCALE GENOMIC DNA]</scope>
    <source>
        <strain evidence="4">JCM 17986</strain>
    </source>
</reference>
<dbReference type="RefSeq" id="WP_345676254.1">
    <property type="nucleotide sequence ID" value="NZ_BAABHS010000010.1"/>
</dbReference>
<dbReference type="Pfam" id="PF12802">
    <property type="entry name" value="MarR_2"/>
    <property type="match status" value="1"/>
</dbReference>
<feature type="region of interest" description="Disordered" evidence="1">
    <location>
        <begin position="1"/>
        <end position="34"/>
    </location>
</feature>
<feature type="domain" description="HTH marR-type" evidence="2">
    <location>
        <begin position="32"/>
        <end position="168"/>
    </location>
</feature>
<comment type="caution">
    <text evidence="3">The sequence shown here is derived from an EMBL/GenBank/DDBJ whole genome shotgun (WGS) entry which is preliminary data.</text>
</comment>
<accession>A0ABP9HB26</accession>
<dbReference type="Proteomes" id="UP001500466">
    <property type="component" value="Unassembled WGS sequence"/>
</dbReference>
<dbReference type="PANTHER" id="PTHR39515:SF2">
    <property type="entry name" value="HTH-TYPE TRANSCRIPTIONAL REGULATOR RV0880"/>
    <property type="match status" value="1"/>
</dbReference>
<evidence type="ECO:0000313" key="3">
    <source>
        <dbReference type="EMBL" id="GAA4966062.1"/>
    </source>
</evidence>
<evidence type="ECO:0000313" key="4">
    <source>
        <dbReference type="Proteomes" id="UP001500466"/>
    </source>
</evidence>
<dbReference type="EMBL" id="BAABHS010000010">
    <property type="protein sequence ID" value="GAA4966062.1"/>
    <property type="molecule type" value="Genomic_DNA"/>
</dbReference>
<feature type="compositionally biased region" description="Basic and acidic residues" evidence="1">
    <location>
        <begin position="7"/>
        <end position="25"/>
    </location>
</feature>
<dbReference type="SUPFAM" id="SSF46785">
    <property type="entry name" value="Winged helix' DNA-binding domain"/>
    <property type="match status" value="1"/>
</dbReference>
<gene>
    <name evidence="3" type="ORF">GCM10023205_33210</name>
</gene>
<evidence type="ECO:0000256" key="1">
    <source>
        <dbReference type="SAM" id="MobiDB-lite"/>
    </source>
</evidence>
<dbReference type="InterPro" id="IPR052526">
    <property type="entry name" value="HTH-type_Bedaq_tolerance"/>
</dbReference>
<protein>
    <submittedName>
        <fullName evidence="3">MarR family transcriptional regulator</fullName>
    </submittedName>
</protein>
<sequence>MPETPLDETRPGRTRPDETAPDRSAHAVSPSSLAAAREVRAVFSRLRRRLRDSTDTRGLTPSQTSVIGWLDKQGPASVATLAARERVRHQSMAATVGVLEERGLVERRPDPDDGRSRLISLTADGRGLLEDRRRAGEEWLTRTLDDHCTEDERRAVLAAMAVLARVTEL</sequence>